<dbReference type="EMBL" id="JAHQIW010000564">
    <property type="protein sequence ID" value="KAJ1348830.1"/>
    <property type="molecule type" value="Genomic_DNA"/>
</dbReference>
<sequence>MSGSGKAGQSTHIEYSCDDPFKKDRSDCIIKKVDTDQKFSLAHPQQVATKALTLHLLEEHSSRATTRALNWGHLSVIT</sequence>
<accession>A0AAD5M0B4</accession>
<evidence type="ECO:0000313" key="2">
    <source>
        <dbReference type="Proteomes" id="UP001196413"/>
    </source>
</evidence>
<dbReference type="AlphaFoldDB" id="A0AAD5M0B4"/>
<protein>
    <submittedName>
        <fullName evidence="1">Uncharacterized protein</fullName>
    </submittedName>
</protein>
<keyword evidence="2" id="KW-1185">Reference proteome</keyword>
<name>A0AAD5M0B4_PARTN</name>
<gene>
    <name evidence="1" type="ORF">KIN20_004225</name>
</gene>
<evidence type="ECO:0000313" key="1">
    <source>
        <dbReference type="EMBL" id="KAJ1348830.1"/>
    </source>
</evidence>
<reference evidence="1" key="1">
    <citation type="submission" date="2021-06" db="EMBL/GenBank/DDBJ databases">
        <title>Parelaphostrongylus tenuis whole genome reference sequence.</title>
        <authorList>
            <person name="Garwood T.J."/>
            <person name="Larsen P.A."/>
            <person name="Fountain-Jones N.M."/>
            <person name="Garbe J.R."/>
            <person name="Macchietto M.G."/>
            <person name="Kania S.A."/>
            <person name="Gerhold R.W."/>
            <person name="Richards J.E."/>
            <person name="Wolf T.M."/>
        </authorList>
    </citation>
    <scope>NUCLEOTIDE SEQUENCE</scope>
    <source>
        <strain evidence="1">MNPRO001-30</strain>
        <tissue evidence="1">Meninges</tissue>
    </source>
</reference>
<proteinExistence type="predicted"/>
<comment type="caution">
    <text evidence="1">The sequence shown here is derived from an EMBL/GenBank/DDBJ whole genome shotgun (WGS) entry which is preliminary data.</text>
</comment>
<dbReference type="Proteomes" id="UP001196413">
    <property type="component" value="Unassembled WGS sequence"/>
</dbReference>
<organism evidence="1 2">
    <name type="scientific">Parelaphostrongylus tenuis</name>
    <name type="common">Meningeal worm</name>
    <dbReference type="NCBI Taxonomy" id="148309"/>
    <lineage>
        <taxon>Eukaryota</taxon>
        <taxon>Metazoa</taxon>
        <taxon>Ecdysozoa</taxon>
        <taxon>Nematoda</taxon>
        <taxon>Chromadorea</taxon>
        <taxon>Rhabditida</taxon>
        <taxon>Rhabditina</taxon>
        <taxon>Rhabditomorpha</taxon>
        <taxon>Strongyloidea</taxon>
        <taxon>Metastrongylidae</taxon>
        <taxon>Parelaphostrongylus</taxon>
    </lineage>
</organism>